<dbReference type="OrthoDB" id="10596480at2759"/>
<reference evidence="1 2" key="1">
    <citation type="submission" date="2020-01" db="EMBL/GenBank/DDBJ databases">
        <title>Identification and distribution of gene clusters putatively required for synthesis of sphingolipid metabolism inhibitors in phylogenetically diverse species of the filamentous fungus Fusarium.</title>
        <authorList>
            <person name="Kim H.-S."/>
            <person name="Busman M."/>
            <person name="Brown D.W."/>
            <person name="Divon H."/>
            <person name="Uhlig S."/>
            <person name="Proctor R.H."/>
        </authorList>
    </citation>
    <scope>NUCLEOTIDE SEQUENCE [LARGE SCALE GENOMIC DNA]</scope>
    <source>
        <strain evidence="1 2">NRRL 20459</strain>
    </source>
</reference>
<name>A0A8H4KVS4_9HYPO</name>
<dbReference type="Proteomes" id="UP000554235">
    <property type="component" value="Unassembled WGS sequence"/>
</dbReference>
<dbReference type="AlphaFoldDB" id="A0A8H4KVS4"/>
<keyword evidence="2" id="KW-1185">Reference proteome</keyword>
<comment type="caution">
    <text evidence="1">The sequence shown here is derived from an EMBL/GenBank/DDBJ whole genome shotgun (WGS) entry which is preliminary data.</text>
</comment>
<sequence length="136" mass="14394">MERRNHPALAKSIEVLGRMGSFFGVAASASGVINGLFRKATTSLATTGGHDSIKIAEAPRAQRDLITLPELDIGAAPYYVFPEAAGTFGPASELEGFGFDLDPHLSIDIGDSILDSAVNLELWGDPYSMHDNSSSN</sequence>
<proteinExistence type="predicted"/>
<dbReference type="EMBL" id="JAADYS010002480">
    <property type="protein sequence ID" value="KAF4458380.1"/>
    <property type="molecule type" value="Genomic_DNA"/>
</dbReference>
<evidence type="ECO:0000313" key="1">
    <source>
        <dbReference type="EMBL" id="KAF4458380.1"/>
    </source>
</evidence>
<gene>
    <name evidence="1" type="ORF">FALBO_14890</name>
</gene>
<protein>
    <submittedName>
        <fullName evidence="1">Transcriptional regulatory</fullName>
    </submittedName>
</protein>
<evidence type="ECO:0000313" key="2">
    <source>
        <dbReference type="Proteomes" id="UP000554235"/>
    </source>
</evidence>
<organism evidence="1 2">
    <name type="scientific">Fusarium albosuccineum</name>
    <dbReference type="NCBI Taxonomy" id="1237068"/>
    <lineage>
        <taxon>Eukaryota</taxon>
        <taxon>Fungi</taxon>
        <taxon>Dikarya</taxon>
        <taxon>Ascomycota</taxon>
        <taxon>Pezizomycotina</taxon>
        <taxon>Sordariomycetes</taxon>
        <taxon>Hypocreomycetidae</taxon>
        <taxon>Hypocreales</taxon>
        <taxon>Nectriaceae</taxon>
        <taxon>Fusarium</taxon>
        <taxon>Fusarium decemcellulare species complex</taxon>
    </lineage>
</organism>
<accession>A0A8H4KVS4</accession>